<evidence type="ECO:0000256" key="3">
    <source>
        <dbReference type="ARBA" id="ARBA00023125"/>
    </source>
</evidence>
<evidence type="ECO:0000256" key="4">
    <source>
        <dbReference type="ARBA" id="ARBA00023163"/>
    </source>
</evidence>
<dbReference type="InterPro" id="IPR014284">
    <property type="entry name" value="RNA_pol_sigma-70_dom"/>
</dbReference>
<dbReference type="PRINTS" id="PR00046">
    <property type="entry name" value="SIGMA70FCT"/>
</dbReference>
<evidence type="ECO:0000259" key="6">
    <source>
        <dbReference type="PROSITE" id="PS00715"/>
    </source>
</evidence>
<feature type="domain" description="RNA polymerase sigma-70" evidence="6">
    <location>
        <begin position="73"/>
        <end position="86"/>
    </location>
</feature>
<dbReference type="PROSITE" id="PS00716">
    <property type="entry name" value="SIGMA70_2"/>
    <property type="match status" value="1"/>
</dbReference>
<keyword evidence="3 5" id="KW-0238">DNA-binding</keyword>
<dbReference type="KEGG" id="caci:CLOAM0739"/>
<dbReference type="CDD" id="cd06171">
    <property type="entry name" value="Sigma70_r4"/>
    <property type="match status" value="1"/>
</dbReference>
<name>B0VH07_CLOAI</name>
<dbReference type="EMBL" id="CU466930">
    <property type="protein sequence ID" value="CAO80622.1"/>
    <property type="molecule type" value="Genomic_DNA"/>
</dbReference>
<evidence type="ECO:0000313" key="8">
    <source>
        <dbReference type="EMBL" id="CAO80622.1"/>
    </source>
</evidence>
<dbReference type="Gene3D" id="1.10.601.10">
    <property type="entry name" value="RNA Polymerase Primary Sigma Factor"/>
    <property type="match status" value="1"/>
</dbReference>
<dbReference type="Proteomes" id="UP000002019">
    <property type="component" value="Chromosome"/>
</dbReference>
<dbReference type="SUPFAM" id="SSF88659">
    <property type="entry name" value="Sigma3 and sigma4 domains of RNA polymerase sigma factors"/>
    <property type="match status" value="2"/>
</dbReference>
<protein>
    <recommendedName>
        <fullName evidence="5">RNA polymerase sigma factor</fullName>
    </recommendedName>
</protein>
<sequence>MSNKESVFADKALQNYLNEISKFKTLSREEEHDLAIKAKNGDMDAMNKLIQANLKFVVKIASRYQNRGLSLSELISEGNIGLIKAIEKFDPDKDIKLISYAIWWIKQRIMLAVSEKSSLIRVPMGKSSAAHRVKLTQDRYFTETGKIATPDELSEKMNIAEKTIEQLQNKLPETSSFDDIITTSDSQDFTAKDLLEDKDTLDPQSLYYQERMQEKIQNAISKLDAREAEIIRNYFGLNESHESRNFAQIAEKLGLSRERVRQIQKEALKKIMREIKPEEDEFVDRFLEKYHY</sequence>
<dbReference type="GO" id="GO:0003677">
    <property type="term" value="F:DNA binding"/>
    <property type="evidence" value="ECO:0007669"/>
    <property type="project" value="UniProtKB-KW"/>
</dbReference>
<dbReference type="InterPro" id="IPR013325">
    <property type="entry name" value="RNA_pol_sigma_r2"/>
</dbReference>
<dbReference type="GO" id="GO:0016987">
    <property type="term" value="F:sigma factor activity"/>
    <property type="evidence" value="ECO:0007669"/>
    <property type="project" value="UniProtKB-KW"/>
</dbReference>
<dbReference type="InterPro" id="IPR013324">
    <property type="entry name" value="RNA_pol_sigma_r3/r4-like"/>
</dbReference>
<keyword evidence="4 5" id="KW-0804">Transcription</keyword>
<dbReference type="Pfam" id="PF00140">
    <property type="entry name" value="Sigma70_r1_2"/>
    <property type="match status" value="1"/>
</dbReference>
<dbReference type="InterPro" id="IPR007627">
    <property type="entry name" value="RNA_pol_sigma70_r2"/>
</dbReference>
<evidence type="ECO:0000259" key="7">
    <source>
        <dbReference type="PROSITE" id="PS00716"/>
    </source>
</evidence>
<dbReference type="PANTHER" id="PTHR30603:SF47">
    <property type="entry name" value="RNA POLYMERASE SIGMA FACTOR SIGD, CHLOROPLASTIC"/>
    <property type="match status" value="1"/>
</dbReference>
<keyword evidence="2 5" id="KW-0731">Sigma factor</keyword>
<dbReference type="Pfam" id="PF04545">
    <property type="entry name" value="Sigma70_r4"/>
    <property type="match status" value="1"/>
</dbReference>
<keyword evidence="9" id="KW-1185">Reference proteome</keyword>
<dbReference type="InterPro" id="IPR009042">
    <property type="entry name" value="RNA_pol_sigma70_r1_2"/>
</dbReference>
<organism evidence="8 9">
    <name type="scientific">Cloacimonas acidaminovorans (strain Evry)</name>
    <dbReference type="NCBI Taxonomy" id="459349"/>
    <lineage>
        <taxon>Bacteria</taxon>
        <taxon>Pseudomonadati</taxon>
        <taxon>Candidatus Cloacimonadota</taxon>
        <taxon>Candidatus Cloacimonadia</taxon>
        <taxon>Candidatus Cloacimonadales</taxon>
        <taxon>Candidatus Cloacimonadaceae</taxon>
        <taxon>Candidatus Cloacimonas</taxon>
    </lineage>
</organism>
<evidence type="ECO:0000313" key="9">
    <source>
        <dbReference type="Proteomes" id="UP000002019"/>
    </source>
</evidence>
<dbReference type="NCBIfam" id="TIGR02937">
    <property type="entry name" value="sigma70-ECF"/>
    <property type="match status" value="1"/>
</dbReference>
<keyword evidence="1 5" id="KW-0805">Transcription regulation</keyword>
<dbReference type="InterPro" id="IPR007630">
    <property type="entry name" value="RNA_pol_sigma70_r4"/>
</dbReference>
<dbReference type="AlphaFoldDB" id="B0VH07"/>
<gene>
    <name evidence="8" type="ordered locus">CLOAM0739</name>
</gene>
<dbReference type="OrthoDB" id="9809557at2"/>
<dbReference type="GO" id="GO:0006352">
    <property type="term" value="P:DNA-templated transcription initiation"/>
    <property type="evidence" value="ECO:0007669"/>
    <property type="project" value="InterPro"/>
</dbReference>
<dbReference type="RefSeq" id="WP_015424481.1">
    <property type="nucleotide sequence ID" value="NC_020449.1"/>
</dbReference>
<dbReference type="InterPro" id="IPR036388">
    <property type="entry name" value="WH-like_DNA-bd_sf"/>
</dbReference>
<evidence type="ECO:0000256" key="1">
    <source>
        <dbReference type="ARBA" id="ARBA00023015"/>
    </source>
</evidence>
<dbReference type="Pfam" id="PF04542">
    <property type="entry name" value="Sigma70_r2"/>
    <property type="match status" value="1"/>
</dbReference>
<comment type="function">
    <text evidence="5">Sigma factors are initiation factors that promote the attachment of RNA polymerase to specific initiation sites and are then released.</text>
</comment>
<comment type="similarity">
    <text evidence="5">Belongs to the sigma-70 factor family.</text>
</comment>
<dbReference type="InterPro" id="IPR000943">
    <property type="entry name" value="RNA_pol_sigma70"/>
</dbReference>
<dbReference type="PROSITE" id="PS00715">
    <property type="entry name" value="SIGMA70_1"/>
    <property type="match status" value="1"/>
</dbReference>
<dbReference type="SUPFAM" id="SSF88946">
    <property type="entry name" value="Sigma2 domain of RNA polymerase sigma factors"/>
    <property type="match status" value="1"/>
</dbReference>
<dbReference type="PIRSF" id="PIRSF000770">
    <property type="entry name" value="RNA_pol_sigma-SigE/K"/>
    <property type="match status" value="1"/>
</dbReference>
<feature type="domain" description="RNA polymerase sigma-70" evidence="7">
    <location>
        <begin position="245"/>
        <end position="271"/>
    </location>
</feature>
<dbReference type="Gene3D" id="1.10.10.10">
    <property type="entry name" value="Winged helix-like DNA-binding domain superfamily/Winged helix DNA-binding domain"/>
    <property type="match status" value="2"/>
</dbReference>
<dbReference type="InterPro" id="IPR050239">
    <property type="entry name" value="Sigma-70_RNA_pol_init_factors"/>
</dbReference>
<dbReference type="STRING" id="459349.CLOAM0739"/>
<accession>B0VH07</accession>
<evidence type="ECO:0000256" key="5">
    <source>
        <dbReference type="RuleBase" id="RU362124"/>
    </source>
</evidence>
<dbReference type="PANTHER" id="PTHR30603">
    <property type="entry name" value="RNA POLYMERASE SIGMA FACTOR RPO"/>
    <property type="match status" value="1"/>
</dbReference>
<proteinExistence type="inferred from homology"/>
<reference evidence="8 9" key="1">
    <citation type="journal article" date="2008" name="J. Bacteriol.">
        <title>'Candidatus Cloacamonas acidaminovorans': genome sequence reconstruction provides a first glimpse of a new bacterial division.</title>
        <authorList>
            <person name="Pelletier E."/>
            <person name="Kreimeyer A."/>
            <person name="Bocs S."/>
            <person name="Rouy Z."/>
            <person name="Gyapay G."/>
            <person name="Chouari R."/>
            <person name="Riviere D."/>
            <person name="Ganesan A."/>
            <person name="Daegelen P."/>
            <person name="Sghir A."/>
            <person name="Cohen G.N."/>
            <person name="Medigue C."/>
            <person name="Weissenbach J."/>
            <person name="Le Paslier D."/>
        </authorList>
    </citation>
    <scope>NUCLEOTIDE SEQUENCE [LARGE SCALE GENOMIC DNA]</scope>
    <source>
        <strain evidence="9">Evry</strain>
    </source>
</reference>
<evidence type="ECO:0000256" key="2">
    <source>
        <dbReference type="ARBA" id="ARBA00023082"/>
    </source>
</evidence>
<dbReference type="HOGENOM" id="CLU_014793_3_5_0"/>
<dbReference type="eggNOG" id="COG0568">
    <property type="taxonomic scope" value="Bacteria"/>
</dbReference>